<dbReference type="SMART" id="SM00360">
    <property type="entry name" value="RRM"/>
    <property type="match status" value="2"/>
</dbReference>
<dbReference type="Gene3D" id="3.30.70.330">
    <property type="match status" value="2"/>
</dbReference>
<dbReference type="InterPro" id="IPR000504">
    <property type="entry name" value="RRM_dom"/>
</dbReference>
<dbReference type="Proteomes" id="UP000230066">
    <property type="component" value="Unassembled WGS sequence"/>
</dbReference>
<dbReference type="PROSITE" id="PS50102">
    <property type="entry name" value="RRM"/>
    <property type="match status" value="2"/>
</dbReference>
<dbReference type="InterPro" id="IPR050825">
    <property type="entry name" value="RBM42_RBP45_47-like"/>
</dbReference>
<evidence type="ECO:0000256" key="1">
    <source>
        <dbReference type="ARBA" id="ARBA00022884"/>
    </source>
</evidence>
<gene>
    <name evidence="4" type="ORF">D915_001625</name>
</gene>
<accession>A0A4E0RJ40</accession>
<dbReference type="PANTHER" id="PTHR47640">
    <property type="entry name" value="TRNA SELENOCYSTEINE 1-ASSOCIATED PROTEIN 1-RELATED-RELATED"/>
    <property type="match status" value="1"/>
</dbReference>
<dbReference type="EMBL" id="JXXN02000370">
    <property type="protein sequence ID" value="THD27615.1"/>
    <property type="molecule type" value="Genomic_DNA"/>
</dbReference>
<comment type="caution">
    <text evidence="4">The sequence shown here is derived from an EMBL/GenBank/DDBJ whole genome shotgun (WGS) entry which is preliminary data.</text>
</comment>
<dbReference type="SUPFAM" id="SSF54928">
    <property type="entry name" value="RNA-binding domain, RBD"/>
    <property type="match status" value="2"/>
</dbReference>
<evidence type="ECO:0000313" key="4">
    <source>
        <dbReference type="EMBL" id="THD27615.1"/>
    </source>
</evidence>
<dbReference type="Pfam" id="PF00076">
    <property type="entry name" value="RRM_1"/>
    <property type="match status" value="2"/>
</dbReference>
<reference evidence="4" key="1">
    <citation type="submission" date="2019-03" db="EMBL/GenBank/DDBJ databases">
        <title>Improved annotation for the trematode Fasciola hepatica.</title>
        <authorList>
            <person name="Choi Y.-J."/>
            <person name="Martin J."/>
            <person name="Mitreva M."/>
        </authorList>
    </citation>
    <scope>NUCLEOTIDE SEQUENCE [LARGE SCALE GENOMIC DNA]</scope>
</reference>
<protein>
    <submittedName>
        <fullName evidence="4">Nucleolysin TIAR</fullName>
    </submittedName>
</protein>
<dbReference type="InterPro" id="IPR012677">
    <property type="entry name" value="Nucleotide-bd_a/b_plait_sf"/>
</dbReference>
<dbReference type="GO" id="GO:0003729">
    <property type="term" value="F:mRNA binding"/>
    <property type="evidence" value="ECO:0007669"/>
    <property type="project" value="InterPro"/>
</dbReference>
<dbReference type="CDD" id="cd12354">
    <property type="entry name" value="RRM3_TIA1_like"/>
    <property type="match status" value="1"/>
</dbReference>
<feature type="domain" description="RRM" evidence="3">
    <location>
        <begin position="144"/>
        <end position="222"/>
    </location>
</feature>
<dbReference type="PANTHER" id="PTHR47640:SF5">
    <property type="entry name" value="RRM DOMAIN-CONTAINING PROTEIN"/>
    <property type="match status" value="1"/>
</dbReference>
<evidence type="ECO:0000259" key="3">
    <source>
        <dbReference type="PROSITE" id="PS50102"/>
    </source>
</evidence>
<sequence>MVHVIQTNPESPSLLTAKAFCPLGDPSATFALHAVPGLISNPSHSGNGQPVVAQSLYNSSLFNLIPNLSDNMLRPEAWLGPAQIPSNTSGVTYNSSVNTHRQETFSVEKSVSDNYQIALTQKADQMSTTVSSVNDDEKNLSDSYHIFVGDLAPDIEDDMLHAAFAAFGNVIECKIIKDMHTQKPKGYGFVAYKTKQEAERAIQIMNGQIIGSRAIRTNWAVRRDPADQARDHRPLNYIEVFNASSASNTTIYVGGITTGLTESLIHKAFEEFGEIKEVRIFRDKGFSFIRFDTHAAATRAIVTMHGRLVGNQSCKCSWGKEPTFSNRLHSANTSVSKNSSMMLPPNFTDDISRSTLLPGSLNVRTGMPNNLTNLSAFPGWPTSLNTTSTVAYPKLDCMSQYSLYGNVLDGLSTGNSIDSTGSLRPFTSDGYSMNGIEVTPDFTKQPYWPSNAKDLESCLTSMVMTANNALNVHQTESTKLDSVKPSVSATGASALTLPDRFPGEHSSTGASLISSNGSLDRLGPLHSVYSVASRGQPGIPISCELATTPLLTDTGSIPLHGLQPMTPGLVTLKSLQNKAVLPTYPFLSNVTSYLPNGPIPISLPSTATKFNLCDGTMHNAFSLNGLDPVGYALRNQNLMSIPISLTDWTTNAPSFGCGFIQPEIPRPALISNCNGVSLLC</sequence>
<keyword evidence="1 2" id="KW-0694">RNA-binding</keyword>
<dbReference type="AlphaFoldDB" id="A0A4E0RJ40"/>
<evidence type="ECO:0000256" key="2">
    <source>
        <dbReference type="PROSITE-ProRule" id="PRU00176"/>
    </source>
</evidence>
<keyword evidence="5" id="KW-1185">Reference proteome</keyword>
<feature type="domain" description="RRM" evidence="3">
    <location>
        <begin position="249"/>
        <end position="321"/>
    </location>
</feature>
<proteinExistence type="predicted"/>
<dbReference type="InterPro" id="IPR035979">
    <property type="entry name" value="RBD_domain_sf"/>
</dbReference>
<name>A0A4E0RJ40_FASHE</name>
<organism evidence="4 5">
    <name type="scientific">Fasciola hepatica</name>
    <name type="common">Liver fluke</name>
    <dbReference type="NCBI Taxonomy" id="6192"/>
    <lineage>
        <taxon>Eukaryota</taxon>
        <taxon>Metazoa</taxon>
        <taxon>Spiralia</taxon>
        <taxon>Lophotrochozoa</taxon>
        <taxon>Platyhelminthes</taxon>
        <taxon>Trematoda</taxon>
        <taxon>Digenea</taxon>
        <taxon>Plagiorchiida</taxon>
        <taxon>Echinostomata</taxon>
        <taxon>Echinostomatoidea</taxon>
        <taxon>Fasciolidae</taxon>
        <taxon>Fasciola</taxon>
    </lineage>
</organism>
<evidence type="ECO:0000313" key="5">
    <source>
        <dbReference type="Proteomes" id="UP000230066"/>
    </source>
</evidence>